<evidence type="ECO:0000313" key="5">
    <source>
        <dbReference type="Proteomes" id="UP000515160"/>
    </source>
</evidence>
<dbReference type="GO" id="GO:0008010">
    <property type="term" value="F:structural constituent of chitin-based larval cuticle"/>
    <property type="evidence" value="ECO:0007669"/>
    <property type="project" value="TreeGrafter"/>
</dbReference>
<feature type="chain" id="PRO_5027967010" evidence="4">
    <location>
        <begin position="17"/>
        <end position="104"/>
    </location>
</feature>
<dbReference type="PROSITE" id="PS00233">
    <property type="entry name" value="CHIT_BIND_RR_1"/>
    <property type="match status" value="1"/>
</dbReference>
<dbReference type="InterPro" id="IPR050468">
    <property type="entry name" value="Cuticle_Struct_Prot"/>
</dbReference>
<dbReference type="PROSITE" id="PS51155">
    <property type="entry name" value="CHIT_BIND_RR_2"/>
    <property type="match status" value="1"/>
</dbReference>
<proteinExistence type="predicted"/>
<keyword evidence="5" id="KW-1185">Reference proteome</keyword>
<dbReference type="PANTHER" id="PTHR10380">
    <property type="entry name" value="CUTICLE PROTEIN"/>
    <property type="match status" value="1"/>
</dbReference>
<dbReference type="Pfam" id="PF00379">
    <property type="entry name" value="Chitin_bind_4"/>
    <property type="match status" value="1"/>
</dbReference>
<sequence length="104" mass="11178">MKFLIVFVALFAVALAAPPTSEVQVLRSESDVGPESFKHTLETSDGTNIEAEGELKQVGEEPSISVKGRFSYVDPEGQTHVVTYIADENGYQPISDDIPVAPAV</sequence>
<feature type="signal peptide" evidence="4">
    <location>
        <begin position="1"/>
        <end position="16"/>
    </location>
</feature>
<evidence type="ECO:0000256" key="1">
    <source>
        <dbReference type="ARBA" id="ARBA00022460"/>
    </source>
</evidence>
<dbReference type="Proteomes" id="UP000515160">
    <property type="component" value="Chromosome 3"/>
</dbReference>
<dbReference type="OrthoDB" id="7867978at2759"/>
<evidence type="ECO:0000313" key="6">
    <source>
        <dbReference type="RefSeq" id="XP_034106948.1"/>
    </source>
</evidence>
<protein>
    <submittedName>
        <fullName evidence="6">Larval cuticle protein 65Ag1-like</fullName>
    </submittedName>
</protein>
<evidence type="ECO:0000256" key="2">
    <source>
        <dbReference type="PROSITE-ProRule" id="PRU00497"/>
    </source>
</evidence>
<dbReference type="InterPro" id="IPR000618">
    <property type="entry name" value="Insect_cuticle"/>
</dbReference>
<reference evidence="6" key="1">
    <citation type="submission" date="2025-08" db="UniProtKB">
        <authorList>
            <consortium name="RefSeq"/>
        </authorList>
    </citation>
    <scope>IDENTIFICATION</scope>
    <source>
        <strain evidence="6">15112-1751.03</strain>
        <tissue evidence="6">Whole Adult</tissue>
    </source>
</reference>
<keyword evidence="4" id="KW-0732">Signal</keyword>
<dbReference type="AlphaFoldDB" id="A0A6P8X585"/>
<dbReference type="GeneID" id="117569764"/>
<gene>
    <name evidence="6" type="primary">LOC117569764</name>
</gene>
<dbReference type="PRINTS" id="PR00947">
    <property type="entry name" value="CUTICLE"/>
</dbReference>
<dbReference type="PANTHER" id="PTHR10380:SF218">
    <property type="entry name" value="ADULT CUTICLE PROTEIN 65AA-RELATED"/>
    <property type="match status" value="1"/>
</dbReference>
<name>A0A6P8X585_DROAB</name>
<organism evidence="5 6">
    <name type="scientific">Drosophila albomicans</name>
    <name type="common">Fruit fly</name>
    <dbReference type="NCBI Taxonomy" id="7291"/>
    <lineage>
        <taxon>Eukaryota</taxon>
        <taxon>Metazoa</taxon>
        <taxon>Ecdysozoa</taxon>
        <taxon>Arthropoda</taxon>
        <taxon>Hexapoda</taxon>
        <taxon>Insecta</taxon>
        <taxon>Pterygota</taxon>
        <taxon>Neoptera</taxon>
        <taxon>Endopterygota</taxon>
        <taxon>Diptera</taxon>
        <taxon>Brachycera</taxon>
        <taxon>Muscomorpha</taxon>
        <taxon>Ephydroidea</taxon>
        <taxon>Drosophilidae</taxon>
        <taxon>Drosophila</taxon>
    </lineage>
</organism>
<keyword evidence="1 2" id="KW-0193">Cuticle</keyword>
<dbReference type="InterPro" id="IPR031311">
    <property type="entry name" value="CHIT_BIND_RR_consensus"/>
</dbReference>
<dbReference type="GO" id="GO:0062129">
    <property type="term" value="C:chitin-based extracellular matrix"/>
    <property type="evidence" value="ECO:0007669"/>
    <property type="project" value="TreeGrafter"/>
</dbReference>
<feature type="region of interest" description="Disordered" evidence="3">
    <location>
        <begin position="34"/>
        <end position="62"/>
    </location>
</feature>
<evidence type="ECO:0000256" key="4">
    <source>
        <dbReference type="SAM" id="SignalP"/>
    </source>
</evidence>
<accession>A0A6P8X585</accession>
<evidence type="ECO:0000256" key="3">
    <source>
        <dbReference type="SAM" id="MobiDB-lite"/>
    </source>
</evidence>
<dbReference type="RefSeq" id="XP_034106948.1">
    <property type="nucleotide sequence ID" value="XM_034251057.2"/>
</dbReference>